<reference evidence="2" key="2">
    <citation type="journal article" date="2015" name="Data Brief">
        <title>Shoot transcriptome of the giant reed, Arundo donax.</title>
        <authorList>
            <person name="Barrero R.A."/>
            <person name="Guerrero F.D."/>
            <person name="Moolhuijzen P."/>
            <person name="Goolsby J.A."/>
            <person name="Tidwell J."/>
            <person name="Bellgard S.E."/>
            <person name="Bellgard M.I."/>
        </authorList>
    </citation>
    <scope>NUCLEOTIDE SEQUENCE</scope>
    <source>
        <tissue evidence="2">Shoot tissue taken approximately 20 cm above the soil surface</tissue>
    </source>
</reference>
<evidence type="ECO:0000256" key="1">
    <source>
        <dbReference type="SAM" id="MobiDB-lite"/>
    </source>
</evidence>
<protein>
    <submittedName>
        <fullName evidence="2">Uncharacterized protein</fullName>
    </submittedName>
</protein>
<evidence type="ECO:0000313" key="2">
    <source>
        <dbReference type="EMBL" id="JAE39689.1"/>
    </source>
</evidence>
<reference evidence="2" key="1">
    <citation type="submission" date="2014-09" db="EMBL/GenBank/DDBJ databases">
        <authorList>
            <person name="Magalhaes I.L.F."/>
            <person name="Oliveira U."/>
            <person name="Santos F.R."/>
            <person name="Vidigal T.H.D.A."/>
            <person name="Brescovit A.D."/>
            <person name="Santos A.J."/>
        </authorList>
    </citation>
    <scope>NUCLEOTIDE SEQUENCE</scope>
    <source>
        <tissue evidence="2">Shoot tissue taken approximately 20 cm above the soil surface</tissue>
    </source>
</reference>
<accession>A0A0A9HV49</accession>
<sequence length="28" mass="3248">MRHSQKQDPAVQTETFHTGHRNDTNTNP</sequence>
<name>A0A0A9HV49_ARUDO</name>
<organism evidence="2">
    <name type="scientific">Arundo donax</name>
    <name type="common">Giant reed</name>
    <name type="synonym">Donax arundinaceus</name>
    <dbReference type="NCBI Taxonomy" id="35708"/>
    <lineage>
        <taxon>Eukaryota</taxon>
        <taxon>Viridiplantae</taxon>
        <taxon>Streptophyta</taxon>
        <taxon>Embryophyta</taxon>
        <taxon>Tracheophyta</taxon>
        <taxon>Spermatophyta</taxon>
        <taxon>Magnoliopsida</taxon>
        <taxon>Liliopsida</taxon>
        <taxon>Poales</taxon>
        <taxon>Poaceae</taxon>
        <taxon>PACMAD clade</taxon>
        <taxon>Arundinoideae</taxon>
        <taxon>Arundineae</taxon>
        <taxon>Arundo</taxon>
    </lineage>
</organism>
<proteinExistence type="predicted"/>
<feature type="region of interest" description="Disordered" evidence="1">
    <location>
        <begin position="1"/>
        <end position="28"/>
    </location>
</feature>
<dbReference type="AlphaFoldDB" id="A0A0A9HV49"/>
<dbReference type="EMBL" id="GBRH01158207">
    <property type="protein sequence ID" value="JAE39689.1"/>
    <property type="molecule type" value="Transcribed_RNA"/>
</dbReference>